<evidence type="ECO:0000256" key="1">
    <source>
        <dbReference type="ARBA" id="ARBA00005695"/>
    </source>
</evidence>
<dbReference type="Pfam" id="PF00496">
    <property type="entry name" value="SBP_bac_5"/>
    <property type="match status" value="1"/>
</dbReference>
<dbReference type="Gene3D" id="3.90.76.10">
    <property type="entry name" value="Dipeptide-binding Protein, Domain 1"/>
    <property type="match status" value="1"/>
</dbReference>
<dbReference type="PANTHER" id="PTHR30290">
    <property type="entry name" value="PERIPLASMIC BINDING COMPONENT OF ABC TRANSPORTER"/>
    <property type="match status" value="1"/>
</dbReference>
<dbReference type="PANTHER" id="PTHR30290:SF9">
    <property type="entry name" value="OLIGOPEPTIDE-BINDING PROTEIN APPA"/>
    <property type="match status" value="1"/>
</dbReference>
<evidence type="ECO:0000313" key="7">
    <source>
        <dbReference type="Proteomes" id="UP000655366"/>
    </source>
</evidence>
<feature type="domain" description="Solute-binding protein family 5" evidence="5">
    <location>
        <begin position="84"/>
        <end position="470"/>
    </location>
</feature>
<gene>
    <name evidence="6" type="ORF">IV500_07340</name>
</gene>
<keyword evidence="3 4" id="KW-0732">Signal</keyword>
<dbReference type="InterPro" id="IPR039424">
    <property type="entry name" value="SBP_5"/>
</dbReference>
<feature type="chain" id="PRO_5038962850" evidence="4">
    <location>
        <begin position="25"/>
        <end position="548"/>
    </location>
</feature>
<organism evidence="6 7">
    <name type="scientific">Arthrobacter terrae</name>
    <dbReference type="NCBI Taxonomy" id="2935737"/>
    <lineage>
        <taxon>Bacteria</taxon>
        <taxon>Bacillati</taxon>
        <taxon>Actinomycetota</taxon>
        <taxon>Actinomycetes</taxon>
        <taxon>Micrococcales</taxon>
        <taxon>Micrococcaceae</taxon>
        <taxon>Arthrobacter</taxon>
    </lineage>
</organism>
<evidence type="ECO:0000256" key="4">
    <source>
        <dbReference type="SAM" id="SignalP"/>
    </source>
</evidence>
<dbReference type="InterPro" id="IPR030678">
    <property type="entry name" value="Peptide/Ni-bd"/>
</dbReference>
<evidence type="ECO:0000313" key="6">
    <source>
        <dbReference type="EMBL" id="MBG0739203.1"/>
    </source>
</evidence>
<dbReference type="Proteomes" id="UP000655366">
    <property type="component" value="Unassembled WGS sequence"/>
</dbReference>
<dbReference type="Gene3D" id="3.10.105.10">
    <property type="entry name" value="Dipeptide-binding Protein, Domain 3"/>
    <property type="match status" value="1"/>
</dbReference>
<dbReference type="SUPFAM" id="SSF53850">
    <property type="entry name" value="Periplasmic binding protein-like II"/>
    <property type="match status" value="1"/>
</dbReference>
<sequence>MFKTTVFKTTVALLALSLPLSACTAQPAPAPSSNTPVASATFNFGTGAVPLGLDPALESDSESFRVTRQVLEGLVTVDATTGAPAPSLATSWQELQDGLAYSFKLRPNVSFQDGTPFDAAAVCTNFNRWFTLPPAARGEGNDLTFKQVFKAYSDDAKNSLFKSCTATSTSEVRIDLTGRLTGFLQAMTMPSFAISSPTALSSMSANNLTRTVTGHNISAYGQHPVGTGPFTFVSWEGGTVTLSANRDYWGTKGEIGLLHFITYDQPQARLQALEDGKIDGYDPVTPGNFDALVKSGEQILQRDPFSVMYLGINQAVPVMADLKVRQAIATAIDKETLVKQFFIDGTQATSQFIPPKLSGFNNAVAGYSYDQDKARKLLAESSYRGEEIKFYYPTNVTRTYLPTPEKVYAEIGRELTAVGFNIKPMPVDWADNYLGKVTSPGDHALALMGWNGSYADPDNFVGPLFGTANGEFGSNDPQLISKIDRARSLPDGPDRNAAYQSINTQIVQTVPAVPIAFPISAVALSSRVVSYPVSPVLNEVFNQIKLAQ</sequence>
<protein>
    <submittedName>
        <fullName evidence="6">ABC transporter substrate-binding protein</fullName>
    </submittedName>
</protein>
<dbReference type="Gene3D" id="3.40.190.10">
    <property type="entry name" value="Periplasmic binding protein-like II"/>
    <property type="match status" value="1"/>
</dbReference>
<evidence type="ECO:0000259" key="5">
    <source>
        <dbReference type="Pfam" id="PF00496"/>
    </source>
</evidence>
<accession>A0A931CJ01</accession>
<dbReference type="GO" id="GO:0015833">
    <property type="term" value="P:peptide transport"/>
    <property type="evidence" value="ECO:0007669"/>
    <property type="project" value="TreeGrafter"/>
</dbReference>
<dbReference type="GO" id="GO:0043190">
    <property type="term" value="C:ATP-binding cassette (ABC) transporter complex"/>
    <property type="evidence" value="ECO:0007669"/>
    <property type="project" value="InterPro"/>
</dbReference>
<name>A0A931CJ01_9MICC</name>
<proteinExistence type="inferred from homology"/>
<dbReference type="EMBL" id="JADNYM010000007">
    <property type="protein sequence ID" value="MBG0739203.1"/>
    <property type="molecule type" value="Genomic_DNA"/>
</dbReference>
<dbReference type="PIRSF" id="PIRSF002741">
    <property type="entry name" value="MppA"/>
    <property type="match status" value="1"/>
</dbReference>
<keyword evidence="2" id="KW-0813">Transport</keyword>
<comment type="caution">
    <text evidence="6">The sequence shown here is derived from an EMBL/GenBank/DDBJ whole genome shotgun (WGS) entry which is preliminary data.</text>
</comment>
<evidence type="ECO:0000256" key="3">
    <source>
        <dbReference type="ARBA" id="ARBA00022729"/>
    </source>
</evidence>
<reference evidence="6 7" key="1">
    <citation type="submission" date="2020-11" db="EMBL/GenBank/DDBJ databases">
        <title>Arthrobacter antarcticus sp. nov., isolated from Antarctic Soil.</title>
        <authorList>
            <person name="Li J."/>
        </authorList>
    </citation>
    <scope>NUCLEOTIDE SEQUENCE [LARGE SCALE GENOMIC DNA]</scope>
    <source>
        <strain evidence="6 7">Z1-20</strain>
    </source>
</reference>
<comment type="similarity">
    <text evidence="1">Belongs to the bacterial solute-binding protein 5 family.</text>
</comment>
<keyword evidence="7" id="KW-1185">Reference proteome</keyword>
<dbReference type="GO" id="GO:1904680">
    <property type="term" value="F:peptide transmembrane transporter activity"/>
    <property type="evidence" value="ECO:0007669"/>
    <property type="project" value="TreeGrafter"/>
</dbReference>
<evidence type="ECO:0000256" key="2">
    <source>
        <dbReference type="ARBA" id="ARBA00022448"/>
    </source>
</evidence>
<dbReference type="AlphaFoldDB" id="A0A931CJ01"/>
<dbReference type="GO" id="GO:0042597">
    <property type="term" value="C:periplasmic space"/>
    <property type="evidence" value="ECO:0007669"/>
    <property type="project" value="UniProtKB-ARBA"/>
</dbReference>
<dbReference type="CDD" id="cd08493">
    <property type="entry name" value="PBP2_DppA_like"/>
    <property type="match status" value="1"/>
</dbReference>
<feature type="signal peptide" evidence="4">
    <location>
        <begin position="1"/>
        <end position="24"/>
    </location>
</feature>
<dbReference type="InterPro" id="IPR000914">
    <property type="entry name" value="SBP_5_dom"/>
</dbReference>